<name>A0AAE9ZD62_9PROT</name>
<dbReference type="EMBL" id="CP118166">
    <property type="protein sequence ID" value="WDI32356.1"/>
    <property type="molecule type" value="Genomic_DNA"/>
</dbReference>
<evidence type="ECO:0000313" key="3">
    <source>
        <dbReference type="Proteomes" id="UP001214043"/>
    </source>
</evidence>
<dbReference type="InterPro" id="IPR011659">
    <property type="entry name" value="WD40"/>
</dbReference>
<dbReference type="SUPFAM" id="SSF82171">
    <property type="entry name" value="DPP6 N-terminal domain-like"/>
    <property type="match status" value="1"/>
</dbReference>
<dbReference type="Gene3D" id="2.120.10.30">
    <property type="entry name" value="TolB, C-terminal domain"/>
    <property type="match status" value="3"/>
</dbReference>
<organism evidence="2 3">
    <name type="scientific">Hyphococcus flavus</name>
    <dbReference type="NCBI Taxonomy" id="1866326"/>
    <lineage>
        <taxon>Bacteria</taxon>
        <taxon>Pseudomonadati</taxon>
        <taxon>Pseudomonadota</taxon>
        <taxon>Alphaproteobacteria</taxon>
        <taxon>Parvularculales</taxon>
        <taxon>Parvularculaceae</taxon>
        <taxon>Hyphococcus</taxon>
    </lineage>
</organism>
<dbReference type="AlphaFoldDB" id="A0AAE9ZD62"/>
<reference evidence="2" key="1">
    <citation type="submission" date="2023-02" db="EMBL/GenBank/DDBJ databases">
        <title>Genome sequence of Hyphococcus flavus.</title>
        <authorList>
            <person name="Rong J.-C."/>
            <person name="Zhao Q."/>
            <person name="Yi M."/>
            <person name="Wu J.-Y."/>
        </authorList>
    </citation>
    <scope>NUCLEOTIDE SEQUENCE</scope>
    <source>
        <strain evidence="2">MCCC 1K03223</strain>
    </source>
</reference>
<dbReference type="InterPro" id="IPR011042">
    <property type="entry name" value="6-blade_b-propeller_TolB-like"/>
</dbReference>
<dbReference type="KEGG" id="hfl:PUV54_04010"/>
<dbReference type="Pfam" id="PF07676">
    <property type="entry name" value="PD40"/>
    <property type="match status" value="5"/>
</dbReference>
<dbReference type="PANTHER" id="PTHR36842:SF1">
    <property type="entry name" value="PROTEIN TOLB"/>
    <property type="match status" value="1"/>
</dbReference>
<comment type="similarity">
    <text evidence="1">Belongs to the TolB family.</text>
</comment>
<sequence>MRFLPVALIIAVVIGIAHGEPYPSPEEIIVRVEDQYPVFSPDGKWIAFESRRADGVDHIFVARRDGTDLRQLTHAPEDDETPVFSRDGKRILFARRLGEGRTAQLDIFSIDIDGENIRNLSNDARGQDDHHKFSTDGKHIVFNSSRSTPFAELSDEEYESYGWNYDIWVMDADGANQRPIIELPGWDTYPSFSPDGAQLLWRRVLEEGERNSEIFIADADGADMRNISGHPAFDGYPDFSPDGAWIVFASNRDGGVFRLYAMRPDGSYVTRLTDPAEGAADVRPAWSPDGRTIIFNRDSGGKSQIMTIDASVMLYPD</sequence>
<evidence type="ECO:0000256" key="1">
    <source>
        <dbReference type="ARBA" id="ARBA00009820"/>
    </source>
</evidence>
<proteinExistence type="inferred from homology"/>
<evidence type="ECO:0000313" key="2">
    <source>
        <dbReference type="EMBL" id="WDI32356.1"/>
    </source>
</evidence>
<dbReference type="Proteomes" id="UP001214043">
    <property type="component" value="Chromosome"/>
</dbReference>
<protein>
    <recommendedName>
        <fullName evidence="4">Biopolymer transporter Tol</fullName>
    </recommendedName>
</protein>
<keyword evidence="3" id="KW-1185">Reference proteome</keyword>
<dbReference type="PANTHER" id="PTHR36842">
    <property type="entry name" value="PROTEIN TOLB HOMOLOG"/>
    <property type="match status" value="1"/>
</dbReference>
<dbReference type="RefSeq" id="WP_274494277.1">
    <property type="nucleotide sequence ID" value="NZ_CP118166.1"/>
</dbReference>
<evidence type="ECO:0008006" key="4">
    <source>
        <dbReference type="Google" id="ProtNLM"/>
    </source>
</evidence>
<gene>
    <name evidence="2" type="ORF">PUV54_04010</name>
</gene>
<accession>A0AAE9ZD62</accession>